<dbReference type="AlphaFoldDB" id="A0A6L6PP10"/>
<evidence type="ECO:0000313" key="2">
    <source>
        <dbReference type="Proteomes" id="UP000475582"/>
    </source>
</evidence>
<comment type="caution">
    <text evidence="1">The sequence shown here is derived from an EMBL/GenBank/DDBJ whole genome shotgun (WGS) entry which is preliminary data.</text>
</comment>
<gene>
    <name evidence="1" type="ORF">GM676_25015</name>
</gene>
<sequence length="248" mass="27715">MSEEAVKLVLQDWRVRGIEKPRAILPLEETQRILRTLRRNACRAAGVRFCDCWQVKPAVAAETGMTALIGVDEPERVEYVGPAFSADPATVDPCFGCRTPAVSRMEFSVAVFGKEVREKELGAARVNPKVFSRPMSAGNLYRVLAAAFFQGWVTLAQARSMFDRAVQLDATSEVVRRFVKRLRARKSFVETGAIKEQPASLFDEIEAVRVSILVDMEKAGRRKVAASKELDDEVRDWLLATDLPQKLS</sequence>
<dbReference type="RefSeq" id="WP_155466927.1">
    <property type="nucleotide sequence ID" value="NZ_WNKY01000042.1"/>
</dbReference>
<name>A0A6L6PP10_9BURK</name>
<dbReference type="EMBL" id="WNKY01000042">
    <property type="protein sequence ID" value="MTV40830.1"/>
    <property type="molecule type" value="Genomic_DNA"/>
</dbReference>
<accession>A0A6L6PP10</accession>
<protein>
    <submittedName>
        <fullName evidence="1">Uncharacterized protein</fullName>
    </submittedName>
</protein>
<dbReference type="Proteomes" id="UP000475582">
    <property type="component" value="Unassembled WGS sequence"/>
</dbReference>
<reference evidence="1 2" key="1">
    <citation type="submission" date="2019-11" db="EMBL/GenBank/DDBJ databases">
        <title>Type strains purchased from KCTC, JCM and DSMZ.</title>
        <authorList>
            <person name="Lu H."/>
        </authorList>
    </citation>
    <scope>NUCLEOTIDE SEQUENCE [LARGE SCALE GENOMIC DNA]</scope>
    <source>
        <strain evidence="1 2">KCTC 22382</strain>
    </source>
</reference>
<organism evidence="1 2">
    <name type="scientific">Duganella radicis</name>
    <dbReference type="NCBI Taxonomy" id="551988"/>
    <lineage>
        <taxon>Bacteria</taxon>
        <taxon>Pseudomonadati</taxon>
        <taxon>Pseudomonadota</taxon>
        <taxon>Betaproteobacteria</taxon>
        <taxon>Burkholderiales</taxon>
        <taxon>Oxalobacteraceae</taxon>
        <taxon>Telluria group</taxon>
        <taxon>Duganella</taxon>
    </lineage>
</organism>
<keyword evidence="2" id="KW-1185">Reference proteome</keyword>
<evidence type="ECO:0000313" key="1">
    <source>
        <dbReference type="EMBL" id="MTV40830.1"/>
    </source>
</evidence>
<proteinExistence type="predicted"/>